<reference evidence="2 3" key="1">
    <citation type="submission" date="2016-10" db="EMBL/GenBank/DDBJ databases">
        <authorList>
            <person name="de Groot N.N."/>
        </authorList>
    </citation>
    <scope>NUCLEOTIDE SEQUENCE [LARGE SCALE GENOMIC DNA]</scope>
    <source>
        <strain evidence="2 3">CGMCC 4.5598</strain>
    </source>
</reference>
<keyword evidence="2" id="KW-0540">Nuclease</keyword>
<name>A0A1I0LFW2_9ACTN</name>
<dbReference type="InterPro" id="IPR003615">
    <property type="entry name" value="HNH_nuc"/>
</dbReference>
<proteinExistence type="predicted"/>
<dbReference type="GO" id="GO:0004519">
    <property type="term" value="F:endonuclease activity"/>
    <property type="evidence" value="ECO:0007669"/>
    <property type="project" value="UniProtKB-KW"/>
</dbReference>
<dbReference type="RefSeq" id="WP_091090604.1">
    <property type="nucleotide sequence ID" value="NZ_FOHX01000016.1"/>
</dbReference>
<accession>A0A1I0LFW2</accession>
<dbReference type="SUPFAM" id="SSF54060">
    <property type="entry name" value="His-Me finger endonucleases"/>
    <property type="match status" value="1"/>
</dbReference>
<evidence type="ECO:0000313" key="3">
    <source>
        <dbReference type="Proteomes" id="UP000199361"/>
    </source>
</evidence>
<keyword evidence="2" id="KW-0255">Endonuclease</keyword>
<dbReference type="AlphaFoldDB" id="A0A1I0LFW2"/>
<sequence length="181" mass="20169">MSKSTEFNAEPLRVSVTVRLDESSSATEKDVERFLSKVTVLENGCWTWTGTTNKPYGKNKHILSYGRFNFQGKLWVAHRWLWEQINGPVPEGLVLDHFLANHGECIGAKCVNPDHLEPTTFGENIRRGNGACARNARKTACPKGHEYDGKDKRGFRTCSTCAESSRVKAKQKAESLKAVAA</sequence>
<gene>
    <name evidence="2" type="ORF">SAMN05421811_11610</name>
</gene>
<dbReference type="OrthoDB" id="3732358at2"/>
<keyword evidence="2" id="KW-0378">Hydrolase</keyword>
<dbReference type="STRING" id="568860.SAMN05421811_11610"/>
<organism evidence="2 3">
    <name type="scientific">Nonomuraea wenchangensis</name>
    <dbReference type="NCBI Taxonomy" id="568860"/>
    <lineage>
        <taxon>Bacteria</taxon>
        <taxon>Bacillati</taxon>
        <taxon>Actinomycetota</taxon>
        <taxon>Actinomycetes</taxon>
        <taxon>Streptosporangiales</taxon>
        <taxon>Streptosporangiaceae</taxon>
        <taxon>Nonomuraea</taxon>
    </lineage>
</organism>
<dbReference type="Pfam" id="PF13392">
    <property type="entry name" value="HNH_3"/>
    <property type="match status" value="1"/>
</dbReference>
<dbReference type="Proteomes" id="UP000199361">
    <property type="component" value="Unassembled WGS sequence"/>
</dbReference>
<dbReference type="EMBL" id="FOHX01000016">
    <property type="protein sequence ID" value="SEU38711.1"/>
    <property type="molecule type" value="Genomic_DNA"/>
</dbReference>
<feature type="domain" description="HNH nuclease" evidence="1">
    <location>
        <begin position="77"/>
        <end position="98"/>
    </location>
</feature>
<keyword evidence="3" id="KW-1185">Reference proteome</keyword>
<dbReference type="InterPro" id="IPR044925">
    <property type="entry name" value="His-Me_finger_sf"/>
</dbReference>
<evidence type="ECO:0000259" key="1">
    <source>
        <dbReference type="Pfam" id="PF13392"/>
    </source>
</evidence>
<evidence type="ECO:0000313" key="2">
    <source>
        <dbReference type="EMBL" id="SEU38711.1"/>
    </source>
</evidence>
<protein>
    <submittedName>
        <fullName evidence="2">HNH endonuclease</fullName>
    </submittedName>
</protein>